<dbReference type="CDD" id="cd20070">
    <property type="entry name" value="5TM_YidC_Alb3"/>
    <property type="match status" value="1"/>
</dbReference>
<dbReference type="AlphaFoldDB" id="A0A4U0RG17"/>
<comment type="similarity">
    <text evidence="2">Belongs to the OXA1/ALB3/YidC family. Type 1 subfamily.</text>
</comment>
<dbReference type="EMBL" id="SUMC01000221">
    <property type="protein sequence ID" value="TJZ94463.1"/>
    <property type="molecule type" value="Genomic_DNA"/>
</dbReference>
<evidence type="ECO:0000256" key="16">
    <source>
        <dbReference type="RuleBase" id="RU003945"/>
    </source>
</evidence>
<dbReference type="Pfam" id="PF02096">
    <property type="entry name" value="60KD_IMP"/>
    <property type="match status" value="1"/>
</dbReference>
<comment type="caution">
    <text evidence="19">The sequence shown here is derived from an EMBL/GenBank/DDBJ whole genome shotgun (WGS) entry which is preliminary data.</text>
</comment>
<dbReference type="GO" id="GO:0015031">
    <property type="term" value="P:protein transport"/>
    <property type="evidence" value="ECO:0007669"/>
    <property type="project" value="UniProtKB-KW"/>
</dbReference>
<proteinExistence type="inferred from homology"/>
<comment type="subunit">
    <text evidence="12">Interacts with the Sec translocase complex via SecD. Specifically interacts with transmembrane segments of nascent integral membrane proteins during membrane integration.</text>
</comment>
<feature type="domain" description="Membrane insertase YidC/Oxa/ALB C-terminal" evidence="18">
    <location>
        <begin position="28"/>
        <end position="232"/>
    </location>
</feature>
<evidence type="ECO:0000256" key="13">
    <source>
        <dbReference type="ARBA" id="ARBA00031538"/>
    </source>
</evidence>
<evidence type="ECO:0000313" key="20">
    <source>
        <dbReference type="Proteomes" id="UP000305778"/>
    </source>
</evidence>
<evidence type="ECO:0000256" key="12">
    <source>
        <dbReference type="ARBA" id="ARBA00026028"/>
    </source>
</evidence>
<dbReference type="GO" id="GO:0032977">
    <property type="term" value="F:membrane insertase activity"/>
    <property type="evidence" value="ECO:0007669"/>
    <property type="project" value="InterPro"/>
</dbReference>
<keyword evidence="6 16" id="KW-0812">Transmembrane</keyword>
<reference evidence="19 20" key="1">
    <citation type="submission" date="2019-04" db="EMBL/GenBank/DDBJ databases">
        <title>Streptomyces oryziradicis sp. nov., a novel actinomycete isolated from rhizosphere soil of rice (Oryza sativa L.).</title>
        <authorList>
            <person name="Li C."/>
        </authorList>
    </citation>
    <scope>NUCLEOTIDE SEQUENCE [LARGE SCALE GENOMIC DNA]</scope>
    <source>
        <strain evidence="19 20">NEAU-C40</strain>
    </source>
</reference>
<keyword evidence="7" id="KW-0653">Protein transport</keyword>
<keyword evidence="10" id="KW-0143">Chaperone</keyword>
<keyword evidence="4" id="KW-0813">Transport</keyword>
<protein>
    <recommendedName>
        <fullName evidence="3">Membrane protein insertase YidC</fullName>
    </recommendedName>
    <alternativeName>
        <fullName evidence="15">Foldase YidC</fullName>
    </alternativeName>
    <alternativeName>
        <fullName evidence="14">Membrane integrase YidC</fullName>
    </alternativeName>
    <alternativeName>
        <fullName evidence="13">Membrane protein YidC</fullName>
    </alternativeName>
</protein>
<evidence type="ECO:0000256" key="4">
    <source>
        <dbReference type="ARBA" id="ARBA00022448"/>
    </source>
</evidence>
<evidence type="ECO:0000256" key="7">
    <source>
        <dbReference type="ARBA" id="ARBA00022927"/>
    </source>
</evidence>
<evidence type="ECO:0000256" key="17">
    <source>
        <dbReference type="SAM" id="Phobius"/>
    </source>
</evidence>
<dbReference type="NCBIfam" id="TIGR03592">
    <property type="entry name" value="yidC_oxa1_cterm"/>
    <property type="match status" value="1"/>
</dbReference>
<feature type="transmembrane region" description="Helical" evidence="17">
    <location>
        <begin position="146"/>
        <end position="166"/>
    </location>
</feature>
<dbReference type="OrthoDB" id="9780552at2"/>
<dbReference type="RefSeq" id="WP_136731450.1">
    <property type="nucleotide sequence ID" value="NZ_SUMC01000221.1"/>
</dbReference>
<sequence>MSVLAVFDPAVGLAHAVVSGLSQALPAALAIVLFTVGVRLFLHPLARAAVHGEKSRSRLAPQVAELNRRHRGKPEKLQAALAELYRKEKSSPFAGCLPTIVQMPVFSVMYRLFTLPVLDGKPNDLLHQTLFGVPLGLHVGSARGPAQVAVFLALYAALAAVGLVMFRRARRAAATAAVGLTVDQGDPSARTARIAPYLSFGTALFAMIMPLAAGLYLLTTTAWTAAERWLLHRDPAQASTGLTTAA</sequence>
<keyword evidence="8 17" id="KW-1133">Transmembrane helix</keyword>
<feature type="transmembrane region" description="Helical" evidence="17">
    <location>
        <begin position="93"/>
        <end position="113"/>
    </location>
</feature>
<evidence type="ECO:0000256" key="10">
    <source>
        <dbReference type="ARBA" id="ARBA00023186"/>
    </source>
</evidence>
<dbReference type="InterPro" id="IPR028055">
    <property type="entry name" value="YidC/Oxa/ALB_C"/>
</dbReference>
<evidence type="ECO:0000256" key="3">
    <source>
        <dbReference type="ARBA" id="ARBA00015325"/>
    </source>
</evidence>
<dbReference type="InterPro" id="IPR047196">
    <property type="entry name" value="YidC_ALB_C"/>
</dbReference>
<feature type="transmembrane region" description="Helical" evidence="17">
    <location>
        <begin position="26"/>
        <end position="46"/>
    </location>
</feature>
<dbReference type="PANTHER" id="PTHR12428:SF65">
    <property type="entry name" value="CYTOCHROME C OXIDASE ASSEMBLY PROTEIN COX18, MITOCHONDRIAL"/>
    <property type="match status" value="1"/>
</dbReference>
<evidence type="ECO:0000313" key="19">
    <source>
        <dbReference type="EMBL" id="TJZ94463.1"/>
    </source>
</evidence>
<evidence type="ECO:0000256" key="8">
    <source>
        <dbReference type="ARBA" id="ARBA00022989"/>
    </source>
</evidence>
<keyword evidence="9 17" id="KW-0472">Membrane</keyword>
<dbReference type="GO" id="GO:0005886">
    <property type="term" value="C:plasma membrane"/>
    <property type="evidence" value="ECO:0007669"/>
    <property type="project" value="UniProtKB-SubCell"/>
</dbReference>
<evidence type="ECO:0000259" key="18">
    <source>
        <dbReference type="Pfam" id="PF02096"/>
    </source>
</evidence>
<evidence type="ECO:0000256" key="15">
    <source>
        <dbReference type="ARBA" id="ARBA00033342"/>
    </source>
</evidence>
<evidence type="ECO:0000256" key="9">
    <source>
        <dbReference type="ARBA" id="ARBA00023136"/>
    </source>
</evidence>
<organism evidence="19 20">
    <name type="scientific">Actinacidiphila oryziradicis</name>
    <dbReference type="NCBI Taxonomy" id="2571141"/>
    <lineage>
        <taxon>Bacteria</taxon>
        <taxon>Bacillati</taxon>
        <taxon>Actinomycetota</taxon>
        <taxon>Actinomycetes</taxon>
        <taxon>Kitasatosporales</taxon>
        <taxon>Streptomycetaceae</taxon>
        <taxon>Actinacidiphila</taxon>
    </lineage>
</organism>
<evidence type="ECO:0000256" key="6">
    <source>
        <dbReference type="ARBA" id="ARBA00022692"/>
    </source>
</evidence>
<name>A0A4U0RG17_9ACTN</name>
<dbReference type="InterPro" id="IPR001708">
    <property type="entry name" value="YidC/ALB3/OXA1/COX18"/>
</dbReference>
<evidence type="ECO:0000256" key="14">
    <source>
        <dbReference type="ARBA" id="ARBA00033245"/>
    </source>
</evidence>
<dbReference type="Proteomes" id="UP000305778">
    <property type="component" value="Unassembled WGS sequence"/>
</dbReference>
<keyword evidence="20" id="KW-1185">Reference proteome</keyword>
<evidence type="ECO:0000256" key="11">
    <source>
        <dbReference type="ARBA" id="ARBA00025034"/>
    </source>
</evidence>
<gene>
    <name evidence="19" type="primary">yidC</name>
    <name evidence="19" type="ORF">FCI23_53660</name>
</gene>
<evidence type="ECO:0000256" key="1">
    <source>
        <dbReference type="ARBA" id="ARBA00004651"/>
    </source>
</evidence>
<feature type="transmembrane region" description="Helical" evidence="17">
    <location>
        <begin position="197"/>
        <end position="218"/>
    </location>
</feature>
<dbReference type="PANTHER" id="PTHR12428">
    <property type="entry name" value="OXA1"/>
    <property type="match status" value="1"/>
</dbReference>
<comment type="subcellular location">
    <subcellularLocation>
        <location evidence="1">Cell membrane</location>
        <topology evidence="1">Multi-pass membrane protein</topology>
    </subcellularLocation>
    <subcellularLocation>
        <location evidence="16">Membrane</location>
        <topology evidence="16">Multi-pass membrane protein</topology>
    </subcellularLocation>
</comment>
<evidence type="ECO:0000256" key="5">
    <source>
        <dbReference type="ARBA" id="ARBA00022475"/>
    </source>
</evidence>
<dbReference type="GO" id="GO:0051205">
    <property type="term" value="P:protein insertion into membrane"/>
    <property type="evidence" value="ECO:0007669"/>
    <property type="project" value="TreeGrafter"/>
</dbReference>
<accession>A0A4U0RG17</accession>
<keyword evidence="5" id="KW-1003">Cell membrane</keyword>
<evidence type="ECO:0000256" key="2">
    <source>
        <dbReference type="ARBA" id="ARBA00010527"/>
    </source>
</evidence>
<comment type="function">
    <text evidence="11">Required for the insertion and/or proper folding and/or complex formation of integral membrane proteins into the membrane. Involved in integration of membrane proteins that insert both dependently and independently of the Sec translocase complex, as well as at least some lipoproteins. Aids folding of multispanning membrane proteins.</text>
</comment>